<dbReference type="InterPro" id="IPR044635">
    <property type="entry name" value="UBP14-like"/>
</dbReference>
<dbReference type="InterPro" id="IPR028889">
    <property type="entry name" value="USP"/>
</dbReference>
<dbReference type="Proteomes" id="UP000320762">
    <property type="component" value="Unassembled WGS sequence"/>
</dbReference>
<feature type="domain" description="USP" evidence="7">
    <location>
        <begin position="81"/>
        <end position="480"/>
    </location>
</feature>
<dbReference type="STRING" id="97359.A0A550C4H6"/>
<organism evidence="8 9">
    <name type="scientific">Schizophyllum amplum</name>
    <dbReference type="NCBI Taxonomy" id="97359"/>
    <lineage>
        <taxon>Eukaryota</taxon>
        <taxon>Fungi</taxon>
        <taxon>Dikarya</taxon>
        <taxon>Basidiomycota</taxon>
        <taxon>Agaricomycotina</taxon>
        <taxon>Agaricomycetes</taxon>
        <taxon>Agaricomycetidae</taxon>
        <taxon>Agaricales</taxon>
        <taxon>Schizophyllaceae</taxon>
        <taxon>Schizophyllum</taxon>
    </lineage>
</organism>
<accession>A0A550C4H6</accession>
<dbReference type="GO" id="GO:0016579">
    <property type="term" value="P:protein deubiquitination"/>
    <property type="evidence" value="ECO:0007669"/>
    <property type="project" value="InterPro"/>
</dbReference>
<evidence type="ECO:0000313" key="8">
    <source>
        <dbReference type="EMBL" id="TRM59714.1"/>
    </source>
</evidence>
<protein>
    <recommendedName>
        <fullName evidence="2">ubiquitinyl hydrolase 1</fullName>
        <ecNumber evidence="2">3.4.19.12</ecNumber>
    </recommendedName>
</protein>
<dbReference type="InterPro" id="IPR018200">
    <property type="entry name" value="USP_CS"/>
</dbReference>
<dbReference type="CDD" id="cd02666">
    <property type="entry name" value="Peptidase_C19J"/>
    <property type="match status" value="1"/>
</dbReference>
<evidence type="ECO:0000256" key="4">
    <source>
        <dbReference type="ARBA" id="ARBA00022786"/>
    </source>
</evidence>
<dbReference type="EC" id="3.4.19.12" evidence="2"/>
<evidence type="ECO:0000259" key="7">
    <source>
        <dbReference type="PROSITE" id="PS50235"/>
    </source>
</evidence>
<dbReference type="PROSITE" id="PS50235">
    <property type="entry name" value="USP_3"/>
    <property type="match status" value="1"/>
</dbReference>
<keyword evidence="5" id="KW-0378">Hydrolase</keyword>
<evidence type="ECO:0000256" key="6">
    <source>
        <dbReference type="ARBA" id="ARBA00022807"/>
    </source>
</evidence>
<dbReference type="Pfam" id="PF00443">
    <property type="entry name" value="UCH"/>
    <property type="match status" value="1"/>
</dbReference>
<comment type="catalytic activity">
    <reaction evidence="1">
        <text>Thiol-dependent hydrolysis of ester, thioester, amide, peptide and isopeptide bonds formed by the C-terminal Gly of ubiquitin (a 76-residue protein attached to proteins as an intracellular targeting signal).</text>
        <dbReference type="EC" id="3.4.19.12"/>
    </reaction>
</comment>
<dbReference type="OrthoDB" id="2420415at2759"/>
<dbReference type="Gene3D" id="3.90.70.10">
    <property type="entry name" value="Cysteine proteinases"/>
    <property type="match status" value="1"/>
</dbReference>
<dbReference type="EMBL" id="VDMD01000026">
    <property type="protein sequence ID" value="TRM59714.1"/>
    <property type="molecule type" value="Genomic_DNA"/>
</dbReference>
<dbReference type="GO" id="GO:0004843">
    <property type="term" value="F:cysteine-type deubiquitinase activity"/>
    <property type="evidence" value="ECO:0007669"/>
    <property type="project" value="UniProtKB-EC"/>
</dbReference>
<keyword evidence="3" id="KW-0645">Protease</keyword>
<dbReference type="PROSITE" id="PS00973">
    <property type="entry name" value="USP_2"/>
    <property type="match status" value="1"/>
</dbReference>
<dbReference type="GO" id="GO:0061136">
    <property type="term" value="P:regulation of proteasomal protein catabolic process"/>
    <property type="evidence" value="ECO:0007669"/>
    <property type="project" value="TreeGrafter"/>
</dbReference>
<evidence type="ECO:0000256" key="5">
    <source>
        <dbReference type="ARBA" id="ARBA00022801"/>
    </source>
</evidence>
<reference evidence="8 9" key="1">
    <citation type="journal article" date="2019" name="New Phytol.">
        <title>Comparative genomics reveals unique wood-decay strategies and fruiting body development in the Schizophyllaceae.</title>
        <authorList>
            <person name="Almasi E."/>
            <person name="Sahu N."/>
            <person name="Krizsan K."/>
            <person name="Balint B."/>
            <person name="Kovacs G.M."/>
            <person name="Kiss B."/>
            <person name="Cseklye J."/>
            <person name="Drula E."/>
            <person name="Henrissat B."/>
            <person name="Nagy I."/>
            <person name="Chovatia M."/>
            <person name="Adam C."/>
            <person name="LaButti K."/>
            <person name="Lipzen A."/>
            <person name="Riley R."/>
            <person name="Grigoriev I.V."/>
            <person name="Nagy L.G."/>
        </authorList>
    </citation>
    <scope>NUCLEOTIDE SEQUENCE [LARGE SCALE GENOMIC DNA]</scope>
    <source>
        <strain evidence="8 9">NL-1724</strain>
    </source>
</reference>
<evidence type="ECO:0000313" key="9">
    <source>
        <dbReference type="Proteomes" id="UP000320762"/>
    </source>
</evidence>
<dbReference type="GO" id="GO:0043161">
    <property type="term" value="P:proteasome-mediated ubiquitin-dependent protein catabolic process"/>
    <property type="evidence" value="ECO:0007669"/>
    <property type="project" value="InterPro"/>
</dbReference>
<proteinExistence type="predicted"/>
<dbReference type="AlphaFoldDB" id="A0A550C4H6"/>
<dbReference type="InterPro" id="IPR001394">
    <property type="entry name" value="Peptidase_C19_UCH"/>
</dbReference>
<keyword evidence="9" id="KW-1185">Reference proteome</keyword>
<dbReference type="PANTHER" id="PTHR43982">
    <property type="entry name" value="UBIQUITIN CARBOXYL-TERMINAL HYDROLASE"/>
    <property type="match status" value="1"/>
</dbReference>
<keyword evidence="4" id="KW-0833">Ubl conjugation pathway</keyword>
<dbReference type="InterPro" id="IPR038765">
    <property type="entry name" value="Papain-like_cys_pep_sf"/>
</dbReference>
<dbReference type="GO" id="GO:0070628">
    <property type="term" value="F:proteasome binding"/>
    <property type="evidence" value="ECO:0007669"/>
    <property type="project" value="TreeGrafter"/>
</dbReference>
<evidence type="ECO:0000256" key="1">
    <source>
        <dbReference type="ARBA" id="ARBA00000707"/>
    </source>
</evidence>
<evidence type="ECO:0000256" key="2">
    <source>
        <dbReference type="ARBA" id="ARBA00012759"/>
    </source>
</evidence>
<keyword evidence="6" id="KW-0788">Thiol protease</keyword>
<name>A0A550C4H6_9AGAR</name>
<dbReference type="PANTHER" id="PTHR43982:SF6">
    <property type="entry name" value="UBIQUITIN CARBOXYL-TERMINAL HYDROLASE 2-RELATED"/>
    <property type="match status" value="1"/>
</dbReference>
<gene>
    <name evidence="8" type="ORF">BD626DRAFT_572392</name>
</gene>
<comment type="caution">
    <text evidence="8">The sequence shown here is derived from an EMBL/GenBank/DDBJ whole genome shotgun (WGS) entry which is preliminary data.</text>
</comment>
<sequence length="492" mass="55458">MVCRSAVPPSRFEGLIEVISLRTAAFKVGTQGISSQHLQRTPKDHYVQRRRSGASSADDLTLEGLRISDFGRAPARQDLPRGLNQLSNTCYLNSVLQYFYTIKDLRETVVSMSKDAGTSTSGSVMSRSRIDGRLLTPQDIARSMSFVGELACLFEKLERDKSPSITPTTRLARLALGTLEESGDIGRQHDVTECMANCTFHLKVALLQSGHSGVAEALRPTAQYESGLIQRLFCGTIRQRIVAWPCITNSQSAAKSNKEDLFSHLILNVTEDGIDIHDGLISYFDDENVFEFDGQECRMEVELLEMPLLLQMHIQRAQFDLKTRRPFKNQAYIVFGETLYMDRYVVGGDPLKKRKSKVIQDELQTCRSRLSVLRQNERRTEQVQAETAGLQVRMKELKGALESLWEDSKSFPYDLTSVFVHSGHTGDHGHYFLYSRNVPAHPDEWLKYNDSEVTMVVKEEIFADTTGHTTNPYLLVFAQKGSCVVNTVNRVV</sequence>
<evidence type="ECO:0000256" key="3">
    <source>
        <dbReference type="ARBA" id="ARBA00022670"/>
    </source>
</evidence>
<dbReference type="SUPFAM" id="SSF54001">
    <property type="entry name" value="Cysteine proteinases"/>
    <property type="match status" value="1"/>
</dbReference>